<feature type="compositionally biased region" description="Low complexity" evidence="1">
    <location>
        <begin position="563"/>
        <end position="576"/>
    </location>
</feature>
<organism evidence="3 4">
    <name type="scientific">Aspergillus tanneri</name>
    <dbReference type="NCBI Taxonomy" id="1220188"/>
    <lineage>
        <taxon>Eukaryota</taxon>
        <taxon>Fungi</taxon>
        <taxon>Dikarya</taxon>
        <taxon>Ascomycota</taxon>
        <taxon>Pezizomycotina</taxon>
        <taxon>Eurotiomycetes</taxon>
        <taxon>Eurotiomycetidae</taxon>
        <taxon>Eurotiales</taxon>
        <taxon>Aspergillaceae</taxon>
        <taxon>Aspergillus</taxon>
        <taxon>Aspergillus subgen. Circumdati</taxon>
    </lineage>
</organism>
<feature type="compositionally biased region" description="Acidic residues" evidence="1">
    <location>
        <begin position="622"/>
        <end position="634"/>
    </location>
</feature>
<accession>A0A5M9MJR3</accession>
<feature type="region of interest" description="Disordered" evidence="1">
    <location>
        <begin position="1265"/>
        <end position="1347"/>
    </location>
</feature>
<reference evidence="3 4" key="1">
    <citation type="submission" date="2019-08" db="EMBL/GenBank/DDBJ databases">
        <title>The genome sequence of a newly discovered highly antifungal drug resistant Aspergillus species, Aspergillus tanneri NIH 1004.</title>
        <authorList>
            <person name="Mounaud S."/>
            <person name="Singh I."/>
            <person name="Joardar V."/>
            <person name="Pakala S."/>
            <person name="Pakala S."/>
            <person name="Venepally P."/>
            <person name="Chung J.K."/>
            <person name="Losada L."/>
            <person name="Nierman W.C."/>
        </authorList>
    </citation>
    <scope>NUCLEOTIDE SEQUENCE [LARGE SCALE GENOMIC DNA]</scope>
    <source>
        <strain evidence="3 4">NIH1004</strain>
    </source>
</reference>
<dbReference type="CDD" id="cd04497">
    <property type="entry name" value="hPOT1_OB1_like"/>
    <property type="match status" value="1"/>
</dbReference>
<dbReference type="GO" id="GO:0003677">
    <property type="term" value="F:DNA binding"/>
    <property type="evidence" value="ECO:0007669"/>
    <property type="project" value="InterPro"/>
</dbReference>
<feature type="compositionally biased region" description="Basic and acidic residues" evidence="1">
    <location>
        <begin position="552"/>
        <end position="561"/>
    </location>
</feature>
<dbReference type="SUPFAM" id="SSF50249">
    <property type="entry name" value="Nucleic acid-binding proteins"/>
    <property type="match status" value="1"/>
</dbReference>
<dbReference type="SMART" id="SM00976">
    <property type="entry name" value="Telo_bind"/>
    <property type="match status" value="1"/>
</dbReference>
<feature type="compositionally biased region" description="Basic and acidic residues" evidence="1">
    <location>
        <begin position="725"/>
        <end position="736"/>
    </location>
</feature>
<gene>
    <name evidence="3" type="ORF">ATNIH1004_009809</name>
</gene>
<name>A0A5M9MJR3_9EURO</name>
<feature type="compositionally biased region" description="Polar residues" evidence="1">
    <location>
        <begin position="650"/>
        <end position="661"/>
    </location>
</feature>
<feature type="compositionally biased region" description="Polar residues" evidence="1">
    <location>
        <begin position="1271"/>
        <end position="1285"/>
    </location>
</feature>
<feature type="region of interest" description="Disordered" evidence="1">
    <location>
        <begin position="146"/>
        <end position="180"/>
    </location>
</feature>
<dbReference type="GO" id="GO:0000781">
    <property type="term" value="C:chromosome, telomeric region"/>
    <property type="evidence" value="ECO:0007669"/>
    <property type="project" value="InterPro"/>
</dbReference>
<feature type="compositionally biased region" description="Basic and acidic residues" evidence="1">
    <location>
        <begin position="775"/>
        <end position="787"/>
    </location>
</feature>
<feature type="region of interest" description="Disordered" evidence="1">
    <location>
        <begin position="539"/>
        <end position="787"/>
    </location>
</feature>
<dbReference type="InterPro" id="IPR012340">
    <property type="entry name" value="NA-bd_OB-fold"/>
</dbReference>
<comment type="caution">
    <text evidence="3">The sequence shown here is derived from an EMBL/GenBank/DDBJ whole genome shotgun (WGS) entry which is preliminary data.</text>
</comment>
<feature type="compositionally biased region" description="Polar residues" evidence="1">
    <location>
        <begin position="705"/>
        <end position="723"/>
    </location>
</feature>
<proteinExistence type="predicted"/>
<feature type="region of interest" description="Disordered" evidence="1">
    <location>
        <begin position="846"/>
        <end position="886"/>
    </location>
</feature>
<dbReference type="GeneID" id="54332511"/>
<dbReference type="RefSeq" id="XP_033422409.1">
    <property type="nucleotide sequence ID" value="XM_033574391.1"/>
</dbReference>
<protein>
    <recommendedName>
        <fullName evidence="2">Telomeric single stranded DNA binding POT1/Cdc13 domain-containing protein</fullName>
    </recommendedName>
</protein>
<dbReference type="InterPro" id="IPR011564">
    <property type="entry name" value="Telomer_end-bd_POT1/Cdc13"/>
</dbReference>
<feature type="compositionally biased region" description="Acidic residues" evidence="1">
    <location>
        <begin position="762"/>
        <end position="774"/>
    </location>
</feature>
<feature type="domain" description="Telomeric single stranded DNA binding POT1/Cdc13" evidence="2">
    <location>
        <begin position="1114"/>
        <end position="1246"/>
    </location>
</feature>
<dbReference type="Gene3D" id="2.40.50.140">
    <property type="entry name" value="Nucleic acid-binding proteins"/>
    <property type="match status" value="1"/>
</dbReference>
<feature type="region of interest" description="Disordered" evidence="1">
    <location>
        <begin position="260"/>
        <end position="285"/>
    </location>
</feature>
<feature type="compositionally biased region" description="Basic residues" evidence="1">
    <location>
        <begin position="1303"/>
        <end position="1313"/>
    </location>
</feature>
<dbReference type="VEuPathDB" id="FungiDB:EYZ11_008260"/>
<evidence type="ECO:0000256" key="1">
    <source>
        <dbReference type="SAM" id="MobiDB-lite"/>
    </source>
</evidence>
<dbReference type="Proteomes" id="UP000324241">
    <property type="component" value="Unassembled WGS sequence"/>
</dbReference>
<feature type="compositionally biased region" description="Basic and acidic residues" evidence="1">
    <location>
        <begin position="743"/>
        <end position="752"/>
    </location>
</feature>
<evidence type="ECO:0000313" key="4">
    <source>
        <dbReference type="Proteomes" id="UP000324241"/>
    </source>
</evidence>
<feature type="compositionally biased region" description="Basic and acidic residues" evidence="1">
    <location>
        <begin position="846"/>
        <end position="863"/>
    </location>
</feature>
<dbReference type="GO" id="GO:0000723">
    <property type="term" value="P:telomere maintenance"/>
    <property type="evidence" value="ECO:0007669"/>
    <property type="project" value="InterPro"/>
</dbReference>
<dbReference type="Pfam" id="PF02765">
    <property type="entry name" value="POT1"/>
    <property type="match status" value="1"/>
</dbReference>
<evidence type="ECO:0000259" key="2">
    <source>
        <dbReference type="SMART" id="SM00976"/>
    </source>
</evidence>
<evidence type="ECO:0000313" key="3">
    <source>
        <dbReference type="EMBL" id="KAA8643047.1"/>
    </source>
</evidence>
<sequence length="1347" mass="147306">MAAAMDDDEQPQITEPLRSARIPIAQLSPTAKHLSEASIHAIVTLLWPYSSSSKSLGLLLSEPDVRLRPSNGQVKVLFHGRVAEDVAKSRIGIGDEVYLKLLGSRFVTSEAATQTPGKYLPWDVHFDDCVFFEILQSSKHVLTVKVNPPSSPPHSTDVATAAPATPSTNGNIQLERPDTAGGLGSWQSPAFVGRSRTSFGGLVDSAFDPFAEDDGFVPGKGRKRPRFSMRSSDWRLIDEPESPGDKDVPFDWSHIFDEDEDEEAEMEQTSVSENPSEVSSDALGQKSSLDTAKAIEVDNSTAQVSPELTNVPEKIEDSGQFLQPFTVRRPGIFGQDIKQHTNPHHSHLPTDTPRLHPIPSPGLPIPSPLVTTSTGQQGYFTDTPQFESKAVTTSLTQKVGRLGHESSDALLSISETKEDEHTDSILGTDSQTTWLAESRSGLPDTIIDHVLSAPSPSASTAAMTNMQLDEVARITVTCVQEDQQPIYISSNLPAEAEHPGLGGFLEMPKMEKTEDHGAESIQSGLRAREALERHERAHMVTEVHGQNQLEISARDGDRAEPESISGDSSTADSSDIIEYDFYGRGESLPDGKTGIPAQVYDYNSQPEESEGEVSSEERYEREESEGEEDVESFAENEYYGGDRESEIESDSMSVGSPTQPQLAPKTSEPEVIVLDSESEDEAPPSSHARDVGVRVGPPTNERESMSSPSLGSEGFTSDESSMVSEDEKRPEAEFHPELQIMQDEPKAAERRERRLSKNYSEEWSEEEDSEEERSEDDRVSDEDMKGKMIPVDHFDNELSEHEQGEHEVGEFEGVGSERIENEAVQFEQAICEPRKEQSVEIRELDYENARDDQIQGRQAKEDESPNEAFFPASDIHYAGGSDVDELPEKDAASLPVLPQDSLDRALHVLQSSEGPHADSGVSLHHADLAIDPELYNSSSAQAMATTSISPDNGQDGRPSETREVLAHVSEPGQRGYCGLILDGAASPIHVSSIDAVAWLPTPELTQERSALQGEGEMLPIEHAETFTSAEIDKEETAAVQDFGPRSASSVASEEESVRVEVSFSTLKEHSSSEESKALQGKIALGDDDGGTLDSDRLVGIDRHHPGLRSKLSYFAPLATLVDHYNATIDSISVASEVRPITRASSGKKDYILTLRLTDPSMAGTTYCAQIFRPFKAALPTVDEGDSILLRNFKVNSFNHAMILVSQNTSAWVVFSGSKSKGQVDGPPVEYGDEEQAYATNLRQWYQEDGVAMVADAELQASIERASREGTPASSVALSDSGSFDSTQRDGERGEPSMSSLSSRRNRKSHRRITIHQLRDGRRYTEVGSPSGRESIHELRDGTVYANH</sequence>
<feature type="compositionally biased region" description="Polar residues" evidence="1">
    <location>
        <begin position="268"/>
        <end position="279"/>
    </location>
</feature>
<dbReference type="EMBL" id="QUQM01000005">
    <property type="protein sequence ID" value="KAA8643047.1"/>
    <property type="molecule type" value="Genomic_DNA"/>
</dbReference>
<dbReference type="OrthoDB" id="5363079at2759"/>